<name>A0AAV7HHE2_DENCH</name>
<proteinExistence type="predicted"/>
<dbReference type="AlphaFoldDB" id="A0AAV7HHE2"/>
<keyword evidence="2" id="KW-1185">Reference proteome</keyword>
<evidence type="ECO:0000313" key="2">
    <source>
        <dbReference type="Proteomes" id="UP000775213"/>
    </source>
</evidence>
<dbReference type="EMBL" id="JAGFBR010000004">
    <property type="protein sequence ID" value="KAH0468451.1"/>
    <property type="molecule type" value="Genomic_DNA"/>
</dbReference>
<evidence type="ECO:0000313" key="1">
    <source>
        <dbReference type="EMBL" id="KAH0468451.1"/>
    </source>
</evidence>
<comment type="caution">
    <text evidence="1">The sequence shown here is derived from an EMBL/GenBank/DDBJ whole genome shotgun (WGS) entry which is preliminary data.</text>
</comment>
<organism evidence="1 2">
    <name type="scientific">Dendrobium chrysotoxum</name>
    <name type="common">Orchid</name>
    <dbReference type="NCBI Taxonomy" id="161865"/>
    <lineage>
        <taxon>Eukaryota</taxon>
        <taxon>Viridiplantae</taxon>
        <taxon>Streptophyta</taxon>
        <taxon>Embryophyta</taxon>
        <taxon>Tracheophyta</taxon>
        <taxon>Spermatophyta</taxon>
        <taxon>Magnoliopsida</taxon>
        <taxon>Liliopsida</taxon>
        <taxon>Asparagales</taxon>
        <taxon>Orchidaceae</taxon>
        <taxon>Epidendroideae</taxon>
        <taxon>Malaxideae</taxon>
        <taxon>Dendrobiinae</taxon>
        <taxon>Dendrobium</taxon>
    </lineage>
</organism>
<reference evidence="1 2" key="1">
    <citation type="journal article" date="2021" name="Hortic Res">
        <title>Chromosome-scale assembly of the Dendrobium chrysotoxum genome enhances the understanding of orchid evolution.</title>
        <authorList>
            <person name="Zhang Y."/>
            <person name="Zhang G.Q."/>
            <person name="Zhang D."/>
            <person name="Liu X.D."/>
            <person name="Xu X.Y."/>
            <person name="Sun W.H."/>
            <person name="Yu X."/>
            <person name="Zhu X."/>
            <person name="Wang Z.W."/>
            <person name="Zhao X."/>
            <person name="Zhong W.Y."/>
            <person name="Chen H."/>
            <person name="Yin W.L."/>
            <person name="Huang T."/>
            <person name="Niu S.C."/>
            <person name="Liu Z.J."/>
        </authorList>
    </citation>
    <scope>NUCLEOTIDE SEQUENCE [LARGE SCALE GENOMIC DNA]</scope>
    <source>
        <strain evidence="1">Lindl</strain>
    </source>
</reference>
<sequence length="131" mass="15576">MKLKEEVMSKRFLLVLDGIRGEKEKRHNSKWENMLASPPCGSLGSKILVTIRMDSVTLMIAKNWRKLWRIPEKECFRIQGENMLFYRISEAIRHLAINSNNLEVVREIEKLKLVFASLNLWHRRARFQCTY</sequence>
<gene>
    <name evidence="1" type="ORF">IEQ34_003484</name>
</gene>
<accession>A0AAV7HHE2</accession>
<dbReference type="Proteomes" id="UP000775213">
    <property type="component" value="Unassembled WGS sequence"/>
</dbReference>
<protein>
    <submittedName>
        <fullName evidence="1">Uncharacterized protein</fullName>
    </submittedName>
</protein>